<dbReference type="EMBL" id="MVGR01000003">
    <property type="protein sequence ID" value="OPF18612.1"/>
    <property type="molecule type" value="Genomic_DNA"/>
</dbReference>
<dbReference type="Proteomes" id="UP000189835">
    <property type="component" value="Unassembled WGS sequence"/>
</dbReference>
<accession>A0A1V4BV65</accession>
<dbReference type="Pfam" id="PF13711">
    <property type="entry name" value="DUF4160"/>
    <property type="match status" value="1"/>
</dbReference>
<dbReference type="InterPro" id="IPR025427">
    <property type="entry name" value="DUF4160"/>
</dbReference>
<organism evidence="1 2">
    <name type="scientific">Microcystis aeruginosa KW</name>
    <dbReference type="NCBI Taxonomy" id="1960155"/>
    <lineage>
        <taxon>Bacteria</taxon>
        <taxon>Bacillati</taxon>
        <taxon>Cyanobacteriota</taxon>
        <taxon>Cyanophyceae</taxon>
        <taxon>Oscillatoriophycideae</taxon>
        <taxon>Chroococcales</taxon>
        <taxon>Microcystaceae</taxon>
        <taxon>Microcystis</taxon>
    </lineage>
</organism>
<evidence type="ECO:0000313" key="2">
    <source>
        <dbReference type="Proteomes" id="UP000189835"/>
    </source>
</evidence>
<proteinExistence type="predicted"/>
<sequence length="84" mass="9856">MPTVLQVGPYSFIFFSSDQREPAHIHVKRDRKLAKYWLDPITLEKNRGFKEHELNQIAKLITELPPYIYTIIAENPYPSMDTPP</sequence>
<comment type="caution">
    <text evidence="1">The sequence shown here is derived from an EMBL/GenBank/DDBJ whole genome shotgun (WGS) entry which is preliminary data.</text>
</comment>
<reference evidence="1 2" key="1">
    <citation type="submission" date="2017-02" db="EMBL/GenBank/DDBJ databases">
        <title>Genome sequence of Microcystis aeruginosa KW.</title>
        <authorList>
            <person name="Oh H.-M."/>
            <person name="Ahn C.-Y."/>
            <person name="Jeong H."/>
            <person name="Srivastava A."/>
            <person name="Lee H.-G."/>
            <person name="Kang S.-R."/>
        </authorList>
    </citation>
    <scope>NUCLEOTIDE SEQUENCE [LARGE SCALE GENOMIC DNA]</scope>
    <source>
        <strain evidence="1 2">KW</strain>
    </source>
</reference>
<gene>
    <name evidence="1" type="ORF">B1L04_03715</name>
</gene>
<evidence type="ECO:0008006" key="3">
    <source>
        <dbReference type="Google" id="ProtNLM"/>
    </source>
</evidence>
<evidence type="ECO:0000313" key="1">
    <source>
        <dbReference type="EMBL" id="OPF18612.1"/>
    </source>
</evidence>
<dbReference type="RefSeq" id="WP_079205834.1">
    <property type="nucleotide sequence ID" value="NZ_MVGR01000003.1"/>
</dbReference>
<protein>
    <recommendedName>
        <fullName evidence="3">DUF4160 domain-containing protein</fullName>
    </recommendedName>
</protein>
<dbReference type="AlphaFoldDB" id="A0A1V4BV65"/>
<name>A0A1V4BV65_MICAE</name>